<dbReference type="InterPro" id="IPR013783">
    <property type="entry name" value="Ig-like_fold"/>
</dbReference>
<feature type="signal peptide" evidence="3">
    <location>
        <begin position="1"/>
        <end position="19"/>
    </location>
</feature>
<sequence length="209" mass="23364">MRWTLAGCCWLAVLSLSGALSGALKVTQKPRFLGVRTDYPALFYCLPSLHGPGRVQWFRADEYDSPVHSRTEVQAGDGTGFQNHSLIQNAILFLHKLRTQDSGVYFCKINQMWGPGSELQVAKPIDFEQALYRTKMKDGLIILQALLLAVCVAAVLTRRHTLLEKNDSVYEEPETDHIYEGLAIESCGGGLYEELAVYSQPEEAEAPWE</sequence>
<dbReference type="PANTHER" id="PTHR14334:SF2">
    <property type="entry name" value="B-CELL ANTIGEN RECEPTOR COMPLEX-ASSOCIATED PROTEIN BETA CHAIN"/>
    <property type="match status" value="1"/>
</dbReference>
<dbReference type="GO" id="GO:0019815">
    <property type="term" value="C:B cell receptor complex"/>
    <property type="evidence" value="ECO:0007669"/>
    <property type="project" value="TreeGrafter"/>
</dbReference>
<dbReference type="GO" id="GO:0050853">
    <property type="term" value="P:B cell receptor signaling pathway"/>
    <property type="evidence" value="ECO:0007669"/>
    <property type="project" value="TreeGrafter"/>
</dbReference>
<evidence type="ECO:0000256" key="1">
    <source>
        <dbReference type="ARBA" id="ARBA00023319"/>
    </source>
</evidence>
<dbReference type="SMART" id="SM00409">
    <property type="entry name" value="IG"/>
    <property type="match status" value="1"/>
</dbReference>
<evidence type="ECO:0000259" key="4">
    <source>
        <dbReference type="SMART" id="SM00409"/>
    </source>
</evidence>
<dbReference type="RefSeq" id="XP_028263921.1">
    <property type="nucleotide sequence ID" value="XM_028408120.1"/>
</dbReference>
<dbReference type="Proteomes" id="UP000515145">
    <property type="component" value="Chromosome 6"/>
</dbReference>
<feature type="domain" description="Immunoglobulin" evidence="4">
    <location>
        <begin position="30"/>
        <end position="122"/>
    </location>
</feature>
<dbReference type="OrthoDB" id="9894386at2759"/>
<reference evidence="6" key="1">
    <citation type="submission" date="2025-08" db="UniProtKB">
        <authorList>
            <consortium name="RefSeq"/>
        </authorList>
    </citation>
    <scope>IDENTIFICATION</scope>
</reference>
<dbReference type="FunCoup" id="A0A6P7IGP6">
    <property type="interactions" value="764"/>
</dbReference>
<gene>
    <name evidence="6" type="primary">cd79b</name>
</gene>
<evidence type="ECO:0000313" key="5">
    <source>
        <dbReference type="Proteomes" id="UP000515145"/>
    </source>
</evidence>
<dbReference type="PANTHER" id="PTHR14334">
    <property type="entry name" value="B-CELL ANTIGEN RECEPTOR COMPLEX-ASSOCIATED PROTEIN"/>
    <property type="match status" value="1"/>
</dbReference>
<protein>
    <submittedName>
        <fullName evidence="6">B-cell antigen receptor complex-associated protein beta chain</fullName>
    </submittedName>
</protein>
<dbReference type="Gene3D" id="2.60.40.10">
    <property type="entry name" value="Immunoglobulins"/>
    <property type="match status" value="1"/>
</dbReference>
<accession>A0A6P7IGP6</accession>
<dbReference type="CTD" id="974"/>
<dbReference type="GO" id="GO:0030183">
    <property type="term" value="P:B cell differentiation"/>
    <property type="evidence" value="ECO:0007669"/>
    <property type="project" value="TreeGrafter"/>
</dbReference>
<keyword evidence="6" id="KW-0675">Receptor</keyword>
<dbReference type="GeneID" id="114437435"/>
<feature type="chain" id="PRO_5028274237" evidence="3">
    <location>
        <begin position="20"/>
        <end position="209"/>
    </location>
</feature>
<dbReference type="SUPFAM" id="SSF48726">
    <property type="entry name" value="Immunoglobulin"/>
    <property type="match status" value="1"/>
</dbReference>
<name>A0A6P7IGP6_9TELE</name>
<keyword evidence="2" id="KW-0472">Membrane</keyword>
<dbReference type="AlphaFoldDB" id="A0A6P7IGP6"/>
<dbReference type="InterPro" id="IPR003599">
    <property type="entry name" value="Ig_sub"/>
</dbReference>
<feature type="transmembrane region" description="Helical" evidence="2">
    <location>
        <begin position="139"/>
        <end position="156"/>
    </location>
</feature>
<keyword evidence="2" id="KW-0812">Transmembrane</keyword>
<keyword evidence="5" id="KW-1185">Reference proteome</keyword>
<dbReference type="InParanoid" id="A0A6P7IGP6"/>
<evidence type="ECO:0000256" key="2">
    <source>
        <dbReference type="SAM" id="Phobius"/>
    </source>
</evidence>
<proteinExistence type="predicted"/>
<evidence type="ECO:0000256" key="3">
    <source>
        <dbReference type="SAM" id="SignalP"/>
    </source>
</evidence>
<organism evidence="5 6">
    <name type="scientific">Parambassis ranga</name>
    <name type="common">Indian glassy fish</name>
    <dbReference type="NCBI Taxonomy" id="210632"/>
    <lineage>
        <taxon>Eukaryota</taxon>
        <taxon>Metazoa</taxon>
        <taxon>Chordata</taxon>
        <taxon>Craniata</taxon>
        <taxon>Vertebrata</taxon>
        <taxon>Euteleostomi</taxon>
        <taxon>Actinopterygii</taxon>
        <taxon>Neopterygii</taxon>
        <taxon>Teleostei</taxon>
        <taxon>Neoteleostei</taxon>
        <taxon>Acanthomorphata</taxon>
        <taxon>Ovalentaria</taxon>
        <taxon>Ambassidae</taxon>
        <taxon>Parambassis</taxon>
    </lineage>
</organism>
<keyword evidence="3" id="KW-0732">Signal</keyword>
<keyword evidence="1" id="KW-0393">Immunoglobulin domain</keyword>
<dbReference type="InterPro" id="IPR036179">
    <property type="entry name" value="Ig-like_dom_sf"/>
</dbReference>
<evidence type="ECO:0000313" key="6">
    <source>
        <dbReference type="RefSeq" id="XP_028263921.1"/>
    </source>
</evidence>
<keyword evidence="2" id="KW-1133">Transmembrane helix</keyword>
<dbReference type="GO" id="GO:0009897">
    <property type="term" value="C:external side of plasma membrane"/>
    <property type="evidence" value="ECO:0007669"/>
    <property type="project" value="TreeGrafter"/>
</dbReference>